<dbReference type="PaxDb" id="2850-Phatr37532"/>
<evidence type="ECO:0000313" key="3">
    <source>
        <dbReference type="EMBL" id="EEC46924.1"/>
    </source>
</evidence>
<dbReference type="AlphaFoldDB" id="B7G316"/>
<protein>
    <recommendedName>
        <fullName evidence="2">Coenzyme Q-binding protein COQ10 START domain-containing protein</fullName>
    </recommendedName>
</protein>
<proteinExistence type="predicted"/>
<dbReference type="Pfam" id="PF03364">
    <property type="entry name" value="Polyketide_cyc"/>
    <property type="match status" value="1"/>
</dbReference>
<dbReference type="PANTHER" id="PTHR34060">
    <property type="entry name" value="POLYKETIDE CYCLASE / DEHYDRASE AND LIPID TRANSPORT PROTEIN"/>
    <property type="match status" value="1"/>
</dbReference>
<organism evidence="3 4">
    <name type="scientific">Phaeodactylum tricornutum (strain CCAP 1055/1)</name>
    <dbReference type="NCBI Taxonomy" id="556484"/>
    <lineage>
        <taxon>Eukaryota</taxon>
        <taxon>Sar</taxon>
        <taxon>Stramenopiles</taxon>
        <taxon>Ochrophyta</taxon>
        <taxon>Bacillariophyta</taxon>
        <taxon>Bacillariophyceae</taxon>
        <taxon>Bacillariophycidae</taxon>
        <taxon>Naviculales</taxon>
        <taxon>Phaeodactylaceae</taxon>
        <taxon>Phaeodactylum</taxon>
    </lineage>
</organism>
<gene>
    <name evidence="3" type="ORF">PHATRDRAFT_37532</name>
</gene>
<dbReference type="HOGENOM" id="CLU_071188_0_0_1"/>
<name>B7G316_PHATC</name>
<dbReference type="Gene3D" id="3.30.530.20">
    <property type="match status" value="1"/>
</dbReference>
<dbReference type="PANTHER" id="PTHR34060:SF1">
    <property type="entry name" value="POLYKETIDE CYCLASE _ DEHYDRASE AND LIPID TRANSPORT PROTEIN"/>
    <property type="match status" value="1"/>
</dbReference>
<dbReference type="KEGG" id="pti:PHATRDRAFT_37532"/>
<dbReference type="eggNOG" id="ENOG502RXSU">
    <property type="taxonomic scope" value="Eukaryota"/>
</dbReference>
<dbReference type="RefSeq" id="XP_002181710.1">
    <property type="nucleotide sequence ID" value="XM_002181674.1"/>
</dbReference>
<dbReference type="SUPFAM" id="SSF55961">
    <property type="entry name" value="Bet v1-like"/>
    <property type="match status" value="1"/>
</dbReference>
<dbReference type="InterPro" id="IPR005031">
    <property type="entry name" value="COQ10_START"/>
</dbReference>
<evidence type="ECO:0000256" key="1">
    <source>
        <dbReference type="SAM" id="MobiDB-lite"/>
    </source>
</evidence>
<dbReference type="InParanoid" id="B7G316"/>
<keyword evidence="4" id="KW-1185">Reference proteome</keyword>
<accession>B7G316</accession>
<evidence type="ECO:0000259" key="2">
    <source>
        <dbReference type="Pfam" id="PF03364"/>
    </source>
</evidence>
<reference evidence="4" key="2">
    <citation type="submission" date="2008-08" db="EMBL/GenBank/DDBJ databases">
        <authorList>
            <consortium name="Diatom Consortium"/>
            <person name="Grigoriev I."/>
            <person name="Grimwood J."/>
            <person name="Kuo A."/>
            <person name="Otillar R.P."/>
            <person name="Salamov A."/>
            <person name="Detter J.C."/>
            <person name="Lindquist E."/>
            <person name="Shapiro H."/>
            <person name="Lucas S."/>
            <person name="Glavina del Rio T."/>
            <person name="Pitluck S."/>
            <person name="Rokhsar D."/>
            <person name="Bowler C."/>
        </authorList>
    </citation>
    <scope>GENOME REANNOTATION</scope>
    <source>
        <strain evidence="4">CCAP 1055/1</strain>
    </source>
</reference>
<reference evidence="3 4" key="1">
    <citation type="journal article" date="2008" name="Nature">
        <title>The Phaeodactylum genome reveals the evolutionary history of diatom genomes.</title>
        <authorList>
            <person name="Bowler C."/>
            <person name="Allen A.E."/>
            <person name="Badger J.H."/>
            <person name="Grimwood J."/>
            <person name="Jabbari K."/>
            <person name="Kuo A."/>
            <person name="Maheswari U."/>
            <person name="Martens C."/>
            <person name="Maumus F."/>
            <person name="Otillar R.P."/>
            <person name="Rayko E."/>
            <person name="Salamov A."/>
            <person name="Vandepoele K."/>
            <person name="Beszteri B."/>
            <person name="Gruber A."/>
            <person name="Heijde M."/>
            <person name="Katinka M."/>
            <person name="Mock T."/>
            <person name="Valentin K."/>
            <person name="Verret F."/>
            <person name="Berges J.A."/>
            <person name="Brownlee C."/>
            <person name="Cadoret J.P."/>
            <person name="Chiovitti A."/>
            <person name="Choi C.J."/>
            <person name="Coesel S."/>
            <person name="De Martino A."/>
            <person name="Detter J.C."/>
            <person name="Durkin C."/>
            <person name="Falciatore A."/>
            <person name="Fournet J."/>
            <person name="Haruta M."/>
            <person name="Huysman M.J."/>
            <person name="Jenkins B.D."/>
            <person name="Jiroutova K."/>
            <person name="Jorgensen R.E."/>
            <person name="Joubert Y."/>
            <person name="Kaplan A."/>
            <person name="Kroger N."/>
            <person name="Kroth P.G."/>
            <person name="La Roche J."/>
            <person name="Lindquist E."/>
            <person name="Lommer M."/>
            <person name="Martin-Jezequel V."/>
            <person name="Lopez P.J."/>
            <person name="Lucas S."/>
            <person name="Mangogna M."/>
            <person name="McGinnis K."/>
            <person name="Medlin L.K."/>
            <person name="Montsant A."/>
            <person name="Oudot-Le Secq M.P."/>
            <person name="Napoli C."/>
            <person name="Obornik M."/>
            <person name="Parker M.S."/>
            <person name="Petit J.L."/>
            <person name="Porcel B.M."/>
            <person name="Poulsen N."/>
            <person name="Robison M."/>
            <person name="Rychlewski L."/>
            <person name="Rynearson T.A."/>
            <person name="Schmutz J."/>
            <person name="Shapiro H."/>
            <person name="Siaut M."/>
            <person name="Stanley M."/>
            <person name="Sussman M.R."/>
            <person name="Taylor A.R."/>
            <person name="Vardi A."/>
            <person name="von Dassow P."/>
            <person name="Vyverman W."/>
            <person name="Willis A."/>
            <person name="Wyrwicz L.S."/>
            <person name="Rokhsar D.S."/>
            <person name="Weissenbach J."/>
            <person name="Armbrust E.V."/>
            <person name="Green B.R."/>
            <person name="Van de Peer Y."/>
            <person name="Grigoriev I.V."/>
        </authorList>
    </citation>
    <scope>NUCLEOTIDE SEQUENCE [LARGE SCALE GENOMIC DNA]</scope>
    <source>
        <strain evidence="3 4">CCAP 1055/1</strain>
    </source>
</reference>
<dbReference type="GeneID" id="7202619"/>
<sequence length="322" mass="35864">MKETRSQRLSLMSAALILTLSFFSTDAFLTGGLQSSAIRHSRLDRSAFYSPTSLNIWWFGGAESEQTAQGDDSCELVPVRIERTSGNSRKIYGEIVAPVPLKDVWAILTDYDRLSTHVPNLVESRIVRPLSGGEMGDGNFQCRLFQKGAQKIVGFEFGADLTMEMKESIKPAPTILPSKPDATRQDANGASYPGNERRIQFKCCESFFFKEFDGEWKVTERTGETGLMETVLSYTVDVRPNGPVPVAALEWRIREDVPTNLRAVKLAAMTVGYKGVQASRQQGMQPASFGKSYRRNGARPGLIADLRVQWEPEETMAAYLKE</sequence>
<dbReference type="EMBL" id="CM000615">
    <property type="protein sequence ID" value="EEC46924.1"/>
    <property type="molecule type" value="Genomic_DNA"/>
</dbReference>
<dbReference type="InterPro" id="IPR023393">
    <property type="entry name" value="START-like_dom_sf"/>
</dbReference>
<dbReference type="STRING" id="556484.B7G316"/>
<feature type="region of interest" description="Disordered" evidence="1">
    <location>
        <begin position="172"/>
        <end position="193"/>
    </location>
</feature>
<evidence type="ECO:0000313" key="4">
    <source>
        <dbReference type="Proteomes" id="UP000000759"/>
    </source>
</evidence>
<dbReference type="Proteomes" id="UP000000759">
    <property type="component" value="Chromosome 13"/>
</dbReference>
<feature type="domain" description="Coenzyme Q-binding protein COQ10 START" evidence="2">
    <location>
        <begin position="98"/>
        <end position="264"/>
    </location>
</feature>
<dbReference type="OrthoDB" id="5732at2759"/>